<evidence type="ECO:0000259" key="14">
    <source>
        <dbReference type="Pfam" id="PF00905"/>
    </source>
</evidence>
<keyword evidence="7" id="KW-0808">Transferase</keyword>
<evidence type="ECO:0000256" key="12">
    <source>
        <dbReference type="SAM" id="MobiDB-lite"/>
    </source>
</evidence>
<dbReference type="InterPro" id="IPR001264">
    <property type="entry name" value="Glyco_trans_51"/>
</dbReference>
<reference evidence="17 18" key="1">
    <citation type="submission" date="2019-10" db="EMBL/GenBank/DDBJ databases">
        <title>Genome diversity of Sutterella seckii.</title>
        <authorList>
            <person name="Chaplin A.V."/>
            <person name="Sokolova S.R."/>
            <person name="Mosin K.A."/>
            <person name="Ivanova E.L."/>
            <person name="Kochetkova T.O."/>
            <person name="Goltsov A.Y."/>
            <person name="Trofimov D.Y."/>
            <person name="Efimov B.A."/>
        </authorList>
    </citation>
    <scope>NUCLEOTIDE SEQUENCE [LARGE SCALE GENOMIC DNA]</scope>
    <source>
        <strain evidence="17 18">ASD393</strain>
    </source>
</reference>
<keyword evidence="6" id="KW-0328">Glycosyltransferase</keyword>
<dbReference type="GO" id="GO:0008658">
    <property type="term" value="F:penicillin binding"/>
    <property type="evidence" value="ECO:0007669"/>
    <property type="project" value="InterPro"/>
</dbReference>
<dbReference type="OrthoDB" id="9766909at2"/>
<evidence type="ECO:0000313" key="17">
    <source>
        <dbReference type="EMBL" id="KAB7656401.1"/>
    </source>
</evidence>
<comment type="similarity">
    <text evidence="2">In the C-terminal section; belongs to the transpeptidase family.</text>
</comment>
<evidence type="ECO:0000259" key="16">
    <source>
        <dbReference type="Pfam" id="PF06832"/>
    </source>
</evidence>
<evidence type="ECO:0000256" key="2">
    <source>
        <dbReference type="ARBA" id="ARBA00007090"/>
    </source>
</evidence>
<dbReference type="GO" id="GO:0030288">
    <property type="term" value="C:outer membrane-bounded periplasmic space"/>
    <property type="evidence" value="ECO:0007669"/>
    <property type="project" value="TreeGrafter"/>
</dbReference>
<dbReference type="Proteomes" id="UP000430564">
    <property type="component" value="Unassembled WGS sequence"/>
</dbReference>
<dbReference type="UniPathway" id="UPA00219"/>
<evidence type="ECO:0000256" key="3">
    <source>
        <dbReference type="ARBA" id="ARBA00007739"/>
    </source>
</evidence>
<keyword evidence="4" id="KW-0121">Carboxypeptidase</keyword>
<keyword evidence="13" id="KW-1133">Transmembrane helix</keyword>
<evidence type="ECO:0000256" key="9">
    <source>
        <dbReference type="ARBA" id="ARBA00023268"/>
    </source>
</evidence>
<evidence type="ECO:0000256" key="7">
    <source>
        <dbReference type="ARBA" id="ARBA00022679"/>
    </source>
</evidence>
<feature type="domain" description="Glycosyl transferase family 51" evidence="15">
    <location>
        <begin position="100"/>
        <end position="248"/>
    </location>
</feature>
<evidence type="ECO:0000256" key="8">
    <source>
        <dbReference type="ARBA" id="ARBA00022801"/>
    </source>
</evidence>
<sequence length="812" mass="88049">MAEAPRNDSQEEPQAPAQAPKPQAKPKGESEPVRFLRRTTAFILSAAIVGVIVVGGANVVWQMAERSPAPPLLDGIDFSPAVYSAEGELLRLTPAKDGIYRVKTPLAQIDPKLIDATLFYEDRLFRNHKGVNPGSIVRAGMETLMGSRRMGASTITMQLARMRLKLRTNTFEGKIRQIWHALRYETHYSKDEILEAYLNLAPYGGNVEGAGAASRVWFHKPPSMLSAAEAASLAVIPQNPVKRRPMAAGNTELDDARIRLGLAMIRAGALSERLSEPVRASIEVFEPENLPMLAPHYSRIVLKKSKGGPVRGTLRIALQSSMESLVRETIARLRPWGVRNAALAVVDSRDRSLIALVGSADWSDASIAGEVNAWTARRSPGSTLKPFVYGLALDQGLIHEKTVLIDRPQSFGGWAPENADGSFRGPLSAEDALVLSRNLPAADLERQLNPGLYELLQKSGVKLPHEKSWYGLSIVLGGAEVTMGDLAKLYAMLADDALLRPIRILQNERAEAEGSVLSPEAAFVLKRMLASRNEFITAGGAKRELLYKTGTSNGWRDAWTAGSVGPYVIVVWLGNFSGAPNPQLQGASLAAPLFKAAAARIASDPSFDWPAAKIPQDEIDEKKLRVARETVCTATGELDTSLCPEKTLSWILPGKTSVKSTGVFREILVRESTGLRACAAGPGVKKVVWEFWPTHFQKVFLEAGIVKRPPPPYEAGCEAVSGVPGGRPPAIVSPREGAVLYAVGNAEAARTLLRAGTDPDAKFVYWYSGNTFIGVSPTGKPLEWRATPGTHRLTATDDLGRSTTRTLVVRRQ</sequence>
<evidence type="ECO:0000256" key="4">
    <source>
        <dbReference type="ARBA" id="ARBA00022645"/>
    </source>
</evidence>
<name>A0A6I1EMS4_9BURK</name>
<keyword evidence="5" id="KW-0645">Protease</keyword>
<dbReference type="AlphaFoldDB" id="A0A6I1EMS4"/>
<gene>
    <name evidence="17" type="primary">pbpC</name>
    <name evidence="17" type="ORF">GBM95_08990</name>
</gene>
<protein>
    <recommendedName>
        <fullName evidence="10">peptidoglycan glycosyltransferase</fullName>
        <ecNumber evidence="10">2.4.99.28</ecNumber>
    </recommendedName>
</protein>
<dbReference type="EMBL" id="WEHX01000072">
    <property type="protein sequence ID" value="KAB7656401.1"/>
    <property type="molecule type" value="Genomic_DNA"/>
</dbReference>
<keyword evidence="9" id="KW-0511">Multifunctional enzyme</keyword>
<keyword evidence="8" id="KW-0378">Hydrolase</keyword>
<evidence type="ECO:0000259" key="15">
    <source>
        <dbReference type="Pfam" id="PF00912"/>
    </source>
</evidence>
<dbReference type="Pfam" id="PF06832">
    <property type="entry name" value="BiPBP_C"/>
    <property type="match status" value="1"/>
</dbReference>
<dbReference type="PANTHER" id="PTHR32282:SF15">
    <property type="entry name" value="PENICILLIN-BINDING PROTEIN 1C"/>
    <property type="match status" value="1"/>
</dbReference>
<dbReference type="InterPro" id="IPR011815">
    <property type="entry name" value="PBP_1c"/>
</dbReference>
<evidence type="ECO:0000256" key="6">
    <source>
        <dbReference type="ARBA" id="ARBA00022676"/>
    </source>
</evidence>
<dbReference type="Gene3D" id="1.10.3810.10">
    <property type="entry name" value="Biosynthetic peptidoglycan transglycosylase-like"/>
    <property type="match status" value="1"/>
</dbReference>
<dbReference type="Pfam" id="PF00905">
    <property type="entry name" value="Transpeptidase"/>
    <property type="match status" value="1"/>
</dbReference>
<accession>A0A6I1EMS4</accession>
<keyword evidence="13" id="KW-0812">Transmembrane</keyword>
<comment type="similarity">
    <text evidence="3">In the N-terminal section; belongs to the glycosyltransferase 51 family.</text>
</comment>
<organism evidence="17 18">
    <name type="scientific">Sutterella seckii</name>
    <dbReference type="NCBI Taxonomy" id="1944635"/>
    <lineage>
        <taxon>Bacteria</taxon>
        <taxon>Pseudomonadati</taxon>
        <taxon>Pseudomonadota</taxon>
        <taxon>Betaproteobacteria</taxon>
        <taxon>Burkholderiales</taxon>
        <taxon>Sutterellaceae</taxon>
        <taxon>Sutterella</taxon>
    </lineage>
</organism>
<feature type="transmembrane region" description="Helical" evidence="13">
    <location>
        <begin position="41"/>
        <end position="61"/>
    </location>
</feature>
<evidence type="ECO:0000256" key="13">
    <source>
        <dbReference type="SAM" id="Phobius"/>
    </source>
</evidence>
<dbReference type="GO" id="GO:0006508">
    <property type="term" value="P:proteolysis"/>
    <property type="evidence" value="ECO:0007669"/>
    <property type="project" value="UniProtKB-KW"/>
</dbReference>
<dbReference type="NCBIfam" id="TIGR02073">
    <property type="entry name" value="PBP_1c"/>
    <property type="match status" value="1"/>
</dbReference>
<evidence type="ECO:0000256" key="11">
    <source>
        <dbReference type="ARBA" id="ARBA00049902"/>
    </source>
</evidence>
<comment type="catalytic activity">
    <reaction evidence="11">
        <text>[GlcNAc-(1-&gt;4)-Mur2Ac(oyl-L-Ala-gamma-D-Glu-L-Lys-D-Ala-D-Ala)](n)-di-trans,octa-cis-undecaprenyl diphosphate + beta-D-GlcNAc-(1-&gt;4)-Mur2Ac(oyl-L-Ala-gamma-D-Glu-L-Lys-D-Ala-D-Ala)-di-trans,octa-cis-undecaprenyl diphosphate = [GlcNAc-(1-&gt;4)-Mur2Ac(oyl-L-Ala-gamma-D-Glu-L-Lys-D-Ala-D-Ala)](n+1)-di-trans,octa-cis-undecaprenyl diphosphate + di-trans,octa-cis-undecaprenyl diphosphate + H(+)</text>
        <dbReference type="Rhea" id="RHEA:23708"/>
        <dbReference type="Rhea" id="RHEA-COMP:9602"/>
        <dbReference type="Rhea" id="RHEA-COMP:9603"/>
        <dbReference type="ChEBI" id="CHEBI:15378"/>
        <dbReference type="ChEBI" id="CHEBI:58405"/>
        <dbReference type="ChEBI" id="CHEBI:60033"/>
        <dbReference type="ChEBI" id="CHEBI:78435"/>
        <dbReference type="EC" id="2.4.99.28"/>
    </reaction>
</comment>
<dbReference type="SUPFAM" id="SSF56601">
    <property type="entry name" value="beta-lactamase/transpeptidase-like"/>
    <property type="match status" value="1"/>
</dbReference>
<dbReference type="InterPro" id="IPR036950">
    <property type="entry name" value="PBP_transglycosylase"/>
</dbReference>
<feature type="domain" description="Penicillin-binding protein transpeptidase" evidence="14">
    <location>
        <begin position="344"/>
        <end position="559"/>
    </location>
</feature>
<dbReference type="InterPro" id="IPR001460">
    <property type="entry name" value="PCN-bd_Tpept"/>
</dbReference>
<evidence type="ECO:0000256" key="10">
    <source>
        <dbReference type="ARBA" id="ARBA00044770"/>
    </source>
</evidence>
<feature type="compositionally biased region" description="Low complexity" evidence="12">
    <location>
        <begin position="13"/>
        <end position="22"/>
    </location>
</feature>
<feature type="region of interest" description="Disordered" evidence="12">
    <location>
        <begin position="1"/>
        <end position="31"/>
    </location>
</feature>
<proteinExistence type="inferred from homology"/>
<evidence type="ECO:0000313" key="18">
    <source>
        <dbReference type="Proteomes" id="UP000430564"/>
    </source>
</evidence>
<feature type="domain" description="Penicillin-binding C-terminal" evidence="16">
    <location>
        <begin position="725"/>
        <end position="804"/>
    </location>
</feature>
<dbReference type="GO" id="GO:0004180">
    <property type="term" value="F:carboxypeptidase activity"/>
    <property type="evidence" value="ECO:0007669"/>
    <property type="project" value="UniProtKB-KW"/>
</dbReference>
<dbReference type="GO" id="GO:0009252">
    <property type="term" value="P:peptidoglycan biosynthetic process"/>
    <property type="evidence" value="ECO:0007669"/>
    <property type="project" value="UniProtKB-UniPathway"/>
</dbReference>
<comment type="caution">
    <text evidence="17">The sequence shown here is derived from an EMBL/GenBank/DDBJ whole genome shotgun (WGS) entry which is preliminary data.</text>
</comment>
<dbReference type="InterPro" id="IPR009647">
    <property type="entry name" value="PBP_C"/>
</dbReference>
<evidence type="ECO:0000256" key="1">
    <source>
        <dbReference type="ARBA" id="ARBA00004752"/>
    </source>
</evidence>
<dbReference type="Gene3D" id="3.40.710.10">
    <property type="entry name" value="DD-peptidase/beta-lactamase superfamily"/>
    <property type="match status" value="1"/>
</dbReference>
<dbReference type="PANTHER" id="PTHR32282">
    <property type="entry name" value="BINDING PROTEIN TRANSPEPTIDASE, PUTATIVE-RELATED"/>
    <property type="match status" value="1"/>
</dbReference>
<dbReference type="InterPro" id="IPR023346">
    <property type="entry name" value="Lysozyme-like_dom_sf"/>
</dbReference>
<dbReference type="SUPFAM" id="SSF53955">
    <property type="entry name" value="Lysozyme-like"/>
    <property type="match status" value="1"/>
</dbReference>
<dbReference type="EC" id="2.4.99.28" evidence="10"/>
<dbReference type="InterPro" id="IPR012338">
    <property type="entry name" value="Beta-lactam/transpept-like"/>
</dbReference>
<dbReference type="GO" id="GO:0008955">
    <property type="term" value="F:peptidoglycan glycosyltransferase activity"/>
    <property type="evidence" value="ECO:0007669"/>
    <property type="project" value="UniProtKB-EC"/>
</dbReference>
<dbReference type="Pfam" id="PF00912">
    <property type="entry name" value="Transgly"/>
    <property type="match status" value="1"/>
</dbReference>
<dbReference type="InterPro" id="IPR050396">
    <property type="entry name" value="Glycosyltr_51/Transpeptidase"/>
</dbReference>
<comment type="pathway">
    <text evidence="1">Cell wall biogenesis; peptidoglycan biosynthesis.</text>
</comment>
<evidence type="ECO:0000256" key="5">
    <source>
        <dbReference type="ARBA" id="ARBA00022670"/>
    </source>
</evidence>
<dbReference type="RefSeq" id="WP_152158796.1">
    <property type="nucleotide sequence ID" value="NZ_WEHX01000072.1"/>
</dbReference>
<keyword evidence="13" id="KW-0472">Membrane</keyword>